<keyword evidence="2" id="KW-1185">Reference proteome</keyword>
<sequence length="222" mass="24656">MAISWKGVEGESSHVLVCVLFLPRVVPRRSPFVSVPLGTIGEGQQPRYHWLPLGFKGVVPPAIQPRLSPRRLSSSLASSTAVLSTHSVPFDRWYQGRTEQNAVVLIATKIRGEHASTYRFACFVKESGVGDACAREKFSRESTFLLVQFVADFRRRRSQTRDASAAAFSPPVKNFVRAKRDDFPNGGPDRPCSLRDILFSQTSVGANPHYLHTLYGAIIPFL</sequence>
<dbReference type="EMBL" id="JABDTM020013762">
    <property type="protein sequence ID" value="KAH0819768.1"/>
    <property type="molecule type" value="Genomic_DNA"/>
</dbReference>
<accession>A0A8J6HUD0</accession>
<dbReference type="AlphaFoldDB" id="A0A8J6HUD0"/>
<reference evidence="1" key="1">
    <citation type="journal article" date="2020" name="J Insects Food Feed">
        <title>The yellow mealworm (Tenebrio molitor) genome: a resource for the emerging insects as food and feed industry.</title>
        <authorList>
            <person name="Eriksson T."/>
            <person name="Andere A."/>
            <person name="Kelstrup H."/>
            <person name="Emery V."/>
            <person name="Picard C."/>
        </authorList>
    </citation>
    <scope>NUCLEOTIDE SEQUENCE</scope>
    <source>
        <strain evidence="1">Stoneville</strain>
        <tissue evidence="1">Whole head</tissue>
    </source>
</reference>
<gene>
    <name evidence="1" type="ORF">GEV33_003023</name>
</gene>
<dbReference type="Proteomes" id="UP000719412">
    <property type="component" value="Unassembled WGS sequence"/>
</dbReference>
<proteinExistence type="predicted"/>
<organism evidence="1 2">
    <name type="scientific">Tenebrio molitor</name>
    <name type="common">Yellow mealworm beetle</name>
    <dbReference type="NCBI Taxonomy" id="7067"/>
    <lineage>
        <taxon>Eukaryota</taxon>
        <taxon>Metazoa</taxon>
        <taxon>Ecdysozoa</taxon>
        <taxon>Arthropoda</taxon>
        <taxon>Hexapoda</taxon>
        <taxon>Insecta</taxon>
        <taxon>Pterygota</taxon>
        <taxon>Neoptera</taxon>
        <taxon>Endopterygota</taxon>
        <taxon>Coleoptera</taxon>
        <taxon>Polyphaga</taxon>
        <taxon>Cucujiformia</taxon>
        <taxon>Tenebrionidae</taxon>
        <taxon>Tenebrio</taxon>
    </lineage>
</organism>
<comment type="caution">
    <text evidence="1">The sequence shown here is derived from an EMBL/GenBank/DDBJ whole genome shotgun (WGS) entry which is preliminary data.</text>
</comment>
<evidence type="ECO:0000313" key="2">
    <source>
        <dbReference type="Proteomes" id="UP000719412"/>
    </source>
</evidence>
<reference evidence="1" key="2">
    <citation type="submission" date="2021-08" db="EMBL/GenBank/DDBJ databases">
        <authorList>
            <person name="Eriksson T."/>
        </authorList>
    </citation>
    <scope>NUCLEOTIDE SEQUENCE</scope>
    <source>
        <strain evidence="1">Stoneville</strain>
        <tissue evidence="1">Whole head</tissue>
    </source>
</reference>
<evidence type="ECO:0000313" key="1">
    <source>
        <dbReference type="EMBL" id="KAH0819768.1"/>
    </source>
</evidence>
<name>A0A8J6HUD0_TENMO</name>
<protein>
    <submittedName>
        <fullName evidence="1">Uncharacterized protein</fullName>
    </submittedName>
</protein>